<keyword evidence="7 12" id="KW-0812">Transmembrane</keyword>
<proteinExistence type="predicted"/>
<protein>
    <recommendedName>
        <fullName evidence="3">histidine kinase</fullName>
        <ecNumber evidence="3">2.7.13.3</ecNumber>
    </recommendedName>
</protein>
<feature type="domain" description="Histidine kinase" evidence="13">
    <location>
        <begin position="349"/>
        <end position="582"/>
    </location>
</feature>
<dbReference type="Gene3D" id="1.10.287.130">
    <property type="match status" value="1"/>
</dbReference>
<keyword evidence="5" id="KW-0597">Phosphoprotein</keyword>
<dbReference type="Pfam" id="PF02518">
    <property type="entry name" value="HATPase_c"/>
    <property type="match status" value="1"/>
</dbReference>
<evidence type="ECO:0000256" key="6">
    <source>
        <dbReference type="ARBA" id="ARBA00022679"/>
    </source>
</evidence>
<dbReference type="PANTHER" id="PTHR43711">
    <property type="entry name" value="TWO-COMPONENT HISTIDINE KINASE"/>
    <property type="match status" value="1"/>
</dbReference>
<evidence type="ECO:0000313" key="15">
    <source>
        <dbReference type="Proteomes" id="UP000009071"/>
    </source>
</evidence>
<evidence type="ECO:0000256" key="4">
    <source>
        <dbReference type="ARBA" id="ARBA00022475"/>
    </source>
</evidence>
<dbReference type="CDD" id="cd16922">
    <property type="entry name" value="HATPase_EvgS-ArcB-TorS-like"/>
    <property type="match status" value="1"/>
</dbReference>
<dbReference type="FunFam" id="3.30.565.10:FF:000006">
    <property type="entry name" value="Sensor histidine kinase WalK"/>
    <property type="match status" value="1"/>
</dbReference>
<dbReference type="CDD" id="cd00082">
    <property type="entry name" value="HisKA"/>
    <property type="match status" value="1"/>
</dbReference>
<evidence type="ECO:0000256" key="10">
    <source>
        <dbReference type="ARBA" id="ARBA00023012"/>
    </source>
</evidence>
<keyword evidence="6" id="KW-0808">Transferase</keyword>
<evidence type="ECO:0000259" key="13">
    <source>
        <dbReference type="PROSITE" id="PS50109"/>
    </source>
</evidence>
<dbReference type="SMART" id="SM00387">
    <property type="entry name" value="HATPase_c"/>
    <property type="match status" value="1"/>
</dbReference>
<dbReference type="Pfam" id="PF02743">
    <property type="entry name" value="dCache_1"/>
    <property type="match status" value="1"/>
</dbReference>
<dbReference type="Gene3D" id="3.30.450.20">
    <property type="entry name" value="PAS domain"/>
    <property type="match status" value="1"/>
</dbReference>
<keyword evidence="8 14" id="KW-0418">Kinase</keyword>
<sequence length="585" mass="66097">MRYVLHGLIASLLVVASFFVLFSAYNDIKTQAVENLNTQQRILAKSAAKGIESYFATKKDLLQLMGSMPEVIDMNEEGKRILKNFFQQYTNEYHAISRVDERGEIIYSYPDEDQVGSDISSQQHVQKILSSHEPVLSSVFKSNQGLDVIALHVPVFEAERFVGSVAVLLPFDRIAKDFVSDIKIGKSGYALLLSQEGVELYCPFPGHVGEQISNTGEEYPSILAMASRMLKGEEGTAAYDFGMDKDENFKNLTKYAVFLPVKLDQTFWSISVVTPEREALDYIEGLRTHWIMALVLLFTASAYCGFLIVRAYFVVRKKTFELSDAAKELSEANVRLQEVDKIKSVFIESVSHELRTPMTSIMGFIKLISKDFWKNFKPFLDQNEKLKKKTERIMENLQIVEFEGERLTRLINDVLDSAKIESGRMKWDDQIFQINDVLWLAVSTIKGQLPIGVDVLYSNDNSSPWVKADPDRLMQVMMNLLSNAVKFTSNGYVSVSYESSLSNILTVTVKDTGVGIPDGDLEKVFDRFHQVQQDNDNESKPKGTGLGLSICKQVVDHYGGKIWVESELGKGSFFKFTFPQYIPEG</sequence>
<keyword evidence="15" id="KW-1185">Reference proteome</keyword>
<dbReference type="GO" id="GO:0005886">
    <property type="term" value="C:plasma membrane"/>
    <property type="evidence" value="ECO:0007669"/>
    <property type="project" value="UniProtKB-SubCell"/>
</dbReference>
<evidence type="ECO:0000256" key="12">
    <source>
        <dbReference type="SAM" id="Phobius"/>
    </source>
</evidence>
<evidence type="ECO:0000256" key="2">
    <source>
        <dbReference type="ARBA" id="ARBA00004651"/>
    </source>
</evidence>
<evidence type="ECO:0000256" key="3">
    <source>
        <dbReference type="ARBA" id="ARBA00012438"/>
    </source>
</evidence>
<dbReference type="SUPFAM" id="SSF103190">
    <property type="entry name" value="Sensory domain-like"/>
    <property type="match status" value="1"/>
</dbReference>
<dbReference type="RefSeq" id="WP_012750526.1">
    <property type="nucleotide sequence ID" value="NC_012796.1"/>
</dbReference>
<dbReference type="InterPro" id="IPR050736">
    <property type="entry name" value="Sensor_HK_Regulatory"/>
</dbReference>
<reference evidence="14 15" key="1">
    <citation type="journal article" date="2009" name="Genome Res.">
        <title>Whole genome sequence of Desulfovibrio magneticus strain RS-1 revealed common gene clusters in magnetotactic bacteria.</title>
        <authorList>
            <person name="Nakazawa H."/>
            <person name="Arakaki A."/>
            <person name="Narita-Yamada S."/>
            <person name="Yashiro I."/>
            <person name="Jinno K."/>
            <person name="Aoki N."/>
            <person name="Tsuruyama A."/>
            <person name="Okamura Y."/>
            <person name="Tanikawa S."/>
            <person name="Fujita N."/>
            <person name="Takeyama H."/>
            <person name="Matsunaga T."/>
        </authorList>
    </citation>
    <scope>NUCLEOTIDE SEQUENCE [LARGE SCALE GENOMIC DNA]</scope>
    <source>
        <strain evidence="15">ATCC 700980 / DSM 13731 / RS-1</strain>
    </source>
</reference>
<dbReference type="InterPro" id="IPR004358">
    <property type="entry name" value="Sig_transdc_His_kin-like_C"/>
</dbReference>
<gene>
    <name evidence="14" type="ordered locus">DMR_09640</name>
</gene>
<name>C4XKR6_SOLM1</name>
<dbReference type="CDD" id="cd12912">
    <property type="entry name" value="PDC2_MCP_like"/>
    <property type="match status" value="1"/>
</dbReference>
<keyword evidence="9 12" id="KW-1133">Transmembrane helix</keyword>
<dbReference type="EMBL" id="AP010904">
    <property type="protein sequence ID" value="BAH74455.1"/>
    <property type="molecule type" value="Genomic_DNA"/>
</dbReference>
<dbReference type="SUPFAM" id="SSF55874">
    <property type="entry name" value="ATPase domain of HSP90 chaperone/DNA topoisomerase II/histidine kinase"/>
    <property type="match status" value="1"/>
</dbReference>
<dbReference type="InterPro" id="IPR005467">
    <property type="entry name" value="His_kinase_dom"/>
</dbReference>
<dbReference type="InterPro" id="IPR036097">
    <property type="entry name" value="HisK_dim/P_sf"/>
</dbReference>
<evidence type="ECO:0000256" key="8">
    <source>
        <dbReference type="ARBA" id="ARBA00022777"/>
    </source>
</evidence>
<dbReference type="Gene3D" id="3.30.565.10">
    <property type="entry name" value="Histidine kinase-like ATPase, C-terminal domain"/>
    <property type="match status" value="1"/>
</dbReference>
<dbReference type="eggNOG" id="COG3829">
    <property type="taxonomic scope" value="Bacteria"/>
</dbReference>
<dbReference type="HOGENOM" id="CLU_466000_0_0_7"/>
<evidence type="ECO:0000313" key="14">
    <source>
        <dbReference type="EMBL" id="BAH74455.1"/>
    </source>
</evidence>
<dbReference type="PRINTS" id="PR00344">
    <property type="entry name" value="BCTRLSENSOR"/>
</dbReference>
<comment type="subcellular location">
    <subcellularLocation>
        <location evidence="2">Cell membrane</location>
        <topology evidence="2">Multi-pass membrane protein</topology>
    </subcellularLocation>
</comment>
<dbReference type="InterPro" id="IPR036890">
    <property type="entry name" value="HATPase_C_sf"/>
</dbReference>
<keyword evidence="11 12" id="KW-0472">Membrane</keyword>
<dbReference type="EC" id="2.7.13.3" evidence="3"/>
<dbReference type="GO" id="GO:0000155">
    <property type="term" value="F:phosphorelay sensor kinase activity"/>
    <property type="evidence" value="ECO:0007669"/>
    <property type="project" value="InterPro"/>
</dbReference>
<dbReference type="Proteomes" id="UP000009071">
    <property type="component" value="Chromosome"/>
</dbReference>
<dbReference type="InterPro" id="IPR033479">
    <property type="entry name" value="dCache_1"/>
</dbReference>
<dbReference type="SMART" id="SM00388">
    <property type="entry name" value="HisKA"/>
    <property type="match status" value="1"/>
</dbReference>
<dbReference type="AlphaFoldDB" id="C4XKR6"/>
<dbReference type="SUPFAM" id="SSF47384">
    <property type="entry name" value="Homodimeric domain of signal transducing histidine kinase"/>
    <property type="match status" value="1"/>
</dbReference>
<dbReference type="InterPro" id="IPR003661">
    <property type="entry name" value="HisK_dim/P_dom"/>
</dbReference>
<dbReference type="OrthoDB" id="5385971at2"/>
<dbReference type="PROSITE" id="PS50109">
    <property type="entry name" value="HIS_KIN"/>
    <property type="match status" value="1"/>
</dbReference>
<dbReference type="InterPro" id="IPR029151">
    <property type="entry name" value="Sensor-like_sf"/>
</dbReference>
<dbReference type="Pfam" id="PF00512">
    <property type="entry name" value="HisKA"/>
    <property type="match status" value="1"/>
</dbReference>
<keyword evidence="10" id="KW-0902">Two-component regulatory system</keyword>
<keyword evidence="4" id="KW-1003">Cell membrane</keyword>
<dbReference type="InterPro" id="IPR003594">
    <property type="entry name" value="HATPase_dom"/>
</dbReference>
<dbReference type="STRING" id="573370.DMR_09640"/>
<comment type="catalytic activity">
    <reaction evidence="1">
        <text>ATP + protein L-histidine = ADP + protein N-phospho-L-histidine.</text>
        <dbReference type="EC" id="2.7.13.3"/>
    </reaction>
</comment>
<dbReference type="KEGG" id="dma:DMR_09640"/>
<dbReference type="PANTHER" id="PTHR43711:SF30">
    <property type="entry name" value="HISTIDINE KINASE"/>
    <property type="match status" value="1"/>
</dbReference>
<accession>C4XKR6</accession>
<organism evidence="14 15">
    <name type="scientific">Solidesulfovibrio magneticus (strain ATCC 700980 / DSM 13731 / RS-1)</name>
    <name type="common">Desulfovibrio magneticus</name>
    <dbReference type="NCBI Taxonomy" id="573370"/>
    <lineage>
        <taxon>Bacteria</taxon>
        <taxon>Pseudomonadati</taxon>
        <taxon>Thermodesulfobacteriota</taxon>
        <taxon>Desulfovibrionia</taxon>
        <taxon>Desulfovibrionales</taxon>
        <taxon>Desulfovibrionaceae</taxon>
        <taxon>Solidesulfovibrio</taxon>
    </lineage>
</organism>
<feature type="transmembrane region" description="Helical" evidence="12">
    <location>
        <begin position="290"/>
        <end position="313"/>
    </location>
</feature>
<evidence type="ECO:0000256" key="1">
    <source>
        <dbReference type="ARBA" id="ARBA00000085"/>
    </source>
</evidence>
<evidence type="ECO:0000256" key="5">
    <source>
        <dbReference type="ARBA" id="ARBA00022553"/>
    </source>
</evidence>
<evidence type="ECO:0000256" key="9">
    <source>
        <dbReference type="ARBA" id="ARBA00022989"/>
    </source>
</evidence>
<evidence type="ECO:0000256" key="11">
    <source>
        <dbReference type="ARBA" id="ARBA00023136"/>
    </source>
</evidence>
<evidence type="ECO:0000256" key="7">
    <source>
        <dbReference type="ARBA" id="ARBA00022692"/>
    </source>
</evidence>
<dbReference type="eggNOG" id="COG2205">
    <property type="taxonomic scope" value="Bacteria"/>
</dbReference>